<dbReference type="InterPro" id="IPR029058">
    <property type="entry name" value="AB_hydrolase_fold"/>
</dbReference>
<dbReference type="Gene3D" id="3.40.50.1820">
    <property type="entry name" value="alpha/beta hydrolase"/>
    <property type="match status" value="1"/>
</dbReference>
<dbReference type="GO" id="GO:0016787">
    <property type="term" value="F:hydrolase activity"/>
    <property type="evidence" value="ECO:0007669"/>
    <property type="project" value="UniProtKB-KW"/>
</dbReference>
<feature type="domain" description="Serine aminopeptidase S33" evidence="1">
    <location>
        <begin position="47"/>
        <end position="297"/>
    </location>
</feature>
<evidence type="ECO:0000259" key="1">
    <source>
        <dbReference type="Pfam" id="PF12146"/>
    </source>
</evidence>
<dbReference type="PATRIC" id="fig|505341.3.peg.1470"/>
<protein>
    <submittedName>
        <fullName evidence="2">Hydrolase</fullName>
    </submittedName>
</protein>
<evidence type="ECO:0000313" key="3">
    <source>
        <dbReference type="Proteomes" id="UP000092649"/>
    </source>
</evidence>
<keyword evidence="3" id="KW-1185">Reference proteome</keyword>
<dbReference type="Proteomes" id="UP000092649">
    <property type="component" value="Unassembled WGS sequence"/>
</dbReference>
<dbReference type="EMBL" id="JTJL01000038">
    <property type="protein sequence ID" value="OBW93465.1"/>
    <property type="molecule type" value="Genomic_DNA"/>
</dbReference>
<reference evidence="2 3" key="1">
    <citation type="submission" date="2014-11" db="EMBL/GenBank/DDBJ databases">
        <title>Pan-genome of Gallibacterium spp.</title>
        <authorList>
            <person name="Kudirkiene E."/>
            <person name="Bojesen A.M."/>
        </authorList>
    </citation>
    <scope>NUCLEOTIDE SEQUENCE [LARGE SCALE GENOMIC DNA]</scope>
    <source>
        <strain evidence="2 3">F150</strain>
    </source>
</reference>
<dbReference type="AlphaFoldDB" id="A0A1A7NV57"/>
<accession>A0A1A7NV57</accession>
<comment type="caution">
    <text evidence="2">The sequence shown here is derived from an EMBL/GenBank/DDBJ whole genome shotgun (WGS) entry which is preliminary data.</text>
</comment>
<proteinExistence type="predicted"/>
<organism evidence="2 3">
    <name type="scientific">Gallibacterium salpingitidis</name>
    <dbReference type="NCBI Taxonomy" id="505341"/>
    <lineage>
        <taxon>Bacteria</taxon>
        <taxon>Pseudomonadati</taxon>
        <taxon>Pseudomonadota</taxon>
        <taxon>Gammaproteobacteria</taxon>
        <taxon>Pasteurellales</taxon>
        <taxon>Pasteurellaceae</taxon>
        <taxon>Gallibacterium</taxon>
    </lineage>
</organism>
<dbReference type="PANTHER" id="PTHR11614">
    <property type="entry name" value="PHOSPHOLIPASE-RELATED"/>
    <property type="match status" value="1"/>
</dbReference>
<dbReference type="RefSeq" id="WP_066108104.1">
    <property type="nucleotide sequence ID" value="NZ_JTJL01000038.1"/>
</dbReference>
<dbReference type="InterPro" id="IPR000073">
    <property type="entry name" value="AB_hydrolase_1"/>
</dbReference>
<name>A0A1A7NV57_9PAST</name>
<sequence length="313" mass="36042">MFQSREDHFNQFVEDTLLPFIESFPICYVVGNQNKQIAYRYVTNINHTKLMILVNGRGENIAKWSEIAYDFYQQGYDVLLFDHRGQGFSDRLLADKHKGYIDQFRYYIDDMDLVIQTVLQQKQYQQQVLFAHSMGGLLATYYLATYPHHIDKVILSSPFLGLREETALRDEIVVMLMVLFGFSGRYIFTKGPYKPANIATTDLTHSKARLDFMNQMVAKHPEARLGGPTFGWVHRIIIAFKKLPNLAPKIQMPMLILQSGEESIVSTNKVKKLFASSPSVHLVEIAGAKHEIMFETDEIRASAFKQIIEFLQS</sequence>
<dbReference type="OrthoDB" id="9788260at2"/>
<dbReference type="PRINTS" id="PR00111">
    <property type="entry name" value="ABHYDROLASE"/>
</dbReference>
<evidence type="ECO:0000313" key="2">
    <source>
        <dbReference type="EMBL" id="OBW93465.1"/>
    </source>
</evidence>
<dbReference type="SUPFAM" id="SSF53474">
    <property type="entry name" value="alpha/beta-Hydrolases"/>
    <property type="match status" value="1"/>
</dbReference>
<dbReference type="InterPro" id="IPR022742">
    <property type="entry name" value="Hydrolase_4"/>
</dbReference>
<keyword evidence="2" id="KW-0378">Hydrolase</keyword>
<dbReference type="Pfam" id="PF12146">
    <property type="entry name" value="Hydrolase_4"/>
    <property type="match status" value="1"/>
</dbReference>
<dbReference type="InterPro" id="IPR051044">
    <property type="entry name" value="MAG_DAG_Lipase"/>
</dbReference>
<gene>
    <name evidence="2" type="ORF">QS62_07310</name>
</gene>